<keyword evidence="4" id="KW-1185">Reference proteome</keyword>
<feature type="transmembrane region" description="Helical" evidence="1">
    <location>
        <begin position="73"/>
        <end position="91"/>
    </location>
</feature>
<proteinExistence type="predicted"/>
<feature type="transmembrane region" description="Helical" evidence="1">
    <location>
        <begin position="34"/>
        <end position="53"/>
    </location>
</feature>
<dbReference type="PANTHER" id="PTHR34220:SF7">
    <property type="entry name" value="SENSOR HISTIDINE KINASE YPDA"/>
    <property type="match status" value="1"/>
</dbReference>
<reference evidence="3" key="1">
    <citation type="submission" date="2020-12" db="EMBL/GenBank/DDBJ databases">
        <title>The genome sequence of Inhella sp. 1Y17.</title>
        <authorList>
            <person name="Liu Y."/>
        </authorList>
    </citation>
    <scope>NUCLEOTIDE SEQUENCE</scope>
    <source>
        <strain evidence="3">1Y17</strain>
    </source>
</reference>
<keyword evidence="3" id="KW-0418">Kinase</keyword>
<organism evidence="3 4">
    <name type="scientific">Inhella proteolytica</name>
    <dbReference type="NCBI Taxonomy" id="2795029"/>
    <lineage>
        <taxon>Bacteria</taxon>
        <taxon>Pseudomonadati</taxon>
        <taxon>Pseudomonadota</taxon>
        <taxon>Betaproteobacteria</taxon>
        <taxon>Burkholderiales</taxon>
        <taxon>Sphaerotilaceae</taxon>
        <taxon>Inhella</taxon>
    </lineage>
</organism>
<feature type="domain" description="Signal transduction histidine kinase internal region" evidence="2">
    <location>
        <begin position="190"/>
        <end position="268"/>
    </location>
</feature>
<dbReference type="InterPro" id="IPR036890">
    <property type="entry name" value="HATPase_C_sf"/>
</dbReference>
<feature type="transmembrane region" description="Helical" evidence="1">
    <location>
        <begin position="103"/>
        <end position="121"/>
    </location>
</feature>
<name>A0A931NC84_9BURK</name>
<dbReference type="EMBL" id="JAEDAK010000001">
    <property type="protein sequence ID" value="MBH9575297.1"/>
    <property type="molecule type" value="Genomic_DNA"/>
</dbReference>
<keyword evidence="3" id="KW-0808">Transferase</keyword>
<dbReference type="InterPro" id="IPR010559">
    <property type="entry name" value="Sig_transdc_His_kin_internal"/>
</dbReference>
<dbReference type="Gene3D" id="3.30.565.10">
    <property type="entry name" value="Histidine kinase-like ATPase, C-terminal domain"/>
    <property type="match status" value="1"/>
</dbReference>
<sequence length="382" mass="42695">MPTPATSLPRGSVPPAPGPWIALGQRVPAGLRPALAAVAIWTLILTAMCVAIYSDVQRQGQTVDFTRLWLRNLPIYLPLMALSLFLHWLFARHGPALAHPPRALGVFLLLALLFMPPYMVYQELAEAWWHGKPPGPLWELLTRQPAYSWWMDTVLLGGAYTVQMALSGWQRSRQREQQLQQTEHELLGLRLSLLQGQLEPHFLFNCLNSVSALVRGQQPEAALSALARLADLLRYALRASRSDWVSVADELDFVRDYLELQRLRFGAALQLSWEIEEHDWSSLALPPLLLQPLVENAIHHGLEAQGGSGQLHIALRLLPQERLQLQLRNSLPAQGSDRSGHGLGLASTRERLTLLYGAQAGLQTERSADEFRLTLSVPPHTL</sequence>
<dbReference type="AlphaFoldDB" id="A0A931NC84"/>
<dbReference type="PANTHER" id="PTHR34220">
    <property type="entry name" value="SENSOR HISTIDINE KINASE YPDA"/>
    <property type="match status" value="1"/>
</dbReference>
<evidence type="ECO:0000256" key="1">
    <source>
        <dbReference type="SAM" id="Phobius"/>
    </source>
</evidence>
<dbReference type="InterPro" id="IPR050640">
    <property type="entry name" value="Bact_2-comp_sensor_kinase"/>
</dbReference>
<dbReference type="RefSeq" id="WP_198108923.1">
    <property type="nucleotide sequence ID" value="NZ_JAEDAK010000001.1"/>
</dbReference>
<keyword evidence="1" id="KW-0472">Membrane</keyword>
<evidence type="ECO:0000259" key="2">
    <source>
        <dbReference type="Pfam" id="PF06580"/>
    </source>
</evidence>
<accession>A0A931NC84</accession>
<evidence type="ECO:0000313" key="3">
    <source>
        <dbReference type="EMBL" id="MBH9575297.1"/>
    </source>
</evidence>
<dbReference type="SUPFAM" id="SSF55874">
    <property type="entry name" value="ATPase domain of HSP90 chaperone/DNA topoisomerase II/histidine kinase"/>
    <property type="match status" value="1"/>
</dbReference>
<keyword evidence="1" id="KW-1133">Transmembrane helix</keyword>
<dbReference type="GO" id="GO:0016020">
    <property type="term" value="C:membrane"/>
    <property type="evidence" value="ECO:0007669"/>
    <property type="project" value="InterPro"/>
</dbReference>
<comment type="caution">
    <text evidence="3">The sequence shown here is derived from an EMBL/GenBank/DDBJ whole genome shotgun (WGS) entry which is preliminary data.</text>
</comment>
<dbReference type="Pfam" id="PF06580">
    <property type="entry name" value="His_kinase"/>
    <property type="match status" value="1"/>
</dbReference>
<evidence type="ECO:0000313" key="4">
    <source>
        <dbReference type="Proteomes" id="UP000613266"/>
    </source>
</evidence>
<dbReference type="GO" id="GO:0000155">
    <property type="term" value="F:phosphorelay sensor kinase activity"/>
    <property type="evidence" value="ECO:0007669"/>
    <property type="project" value="InterPro"/>
</dbReference>
<keyword evidence="1" id="KW-0812">Transmembrane</keyword>
<feature type="transmembrane region" description="Helical" evidence="1">
    <location>
        <begin position="147"/>
        <end position="166"/>
    </location>
</feature>
<gene>
    <name evidence="3" type="ORF">I7X39_00125</name>
</gene>
<protein>
    <submittedName>
        <fullName evidence="3">Histidine kinase</fullName>
    </submittedName>
</protein>
<dbReference type="Proteomes" id="UP000613266">
    <property type="component" value="Unassembled WGS sequence"/>
</dbReference>